<comment type="caution">
    <text evidence="1">The sequence shown here is derived from an EMBL/GenBank/DDBJ whole genome shotgun (WGS) entry which is preliminary data.</text>
</comment>
<dbReference type="EMBL" id="JAMPKM010000001">
    <property type="protein sequence ID" value="MEP0815698.1"/>
    <property type="molecule type" value="Genomic_DNA"/>
</dbReference>
<evidence type="ECO:0000313" key="1">
    <source>
        <dbReference type="EMBL" id="MEP0815698.1"/>
    </source>
</evidence>
<gene>
    <name evidence="1" type="ORF">NC998_01150</name>
</gene>
<sequence>MTSAFAIAALLVTGITLTAGYTQSSSLHLREERQPMYWPRYGTSLSGRYHNRLWLANPERTSYGEFRGGGPGAGK</sequence>
<proteinExistence type="predicted"/>
<protein>
    <submittedName>
        <fullName evidence="1">Uncharacterized protein</fullName>
    </submittedName>
</protein>
<dbReference type="Proteomes" id="UP001464891">
    <property type="component" value="Unassembled WGS sequence"/>
</dbReference>
<keyword evidence="2" id="KW-1185">Reference proteome</keyword>
<accession>A0ABV0J1Q1</accession>
<organism evidence="1 2">
    <name type="scientific">Trichocoleus desertorum GB2-A4</name>
    <dbReference type="NCBI Taxonomy" id="2933944"/>
    <lineage>
        <taxon>Bacteria</taxon>
        <taxon>Bacillati</taxon>
        <taxon>Cyanobacteriota</taxon>
        <taxon>Cyanophyceae</taxon>
        <taxon>Leptolyngbyales</taxon>
        <taxon>Trichocoleusaceae</taxon>
        <taxon>Trichocoleus</taxon>
    </lineage>
</organism>
<reference evidence="1 2" key="1">
    <citation type="submission" date="2022-04" db="EMBL/GenBank/DDBJ databases">
        <title>Positive selection, recombination, and allopatry shape intraspecific diversity of widespread and dominant cyanobacteria.</title>
        <authorList>
            <person name="Wei J."/>
            <person name="Shu W."/>
            <person name="Hu C."/>
        </authorList>
    </citation>
    <scope>NUCLEOTIDE SEQUENCE [LARGE SCALE GENOMIC DNA]</scope>
    <source>
        <strain evidence="1 2">GB2-A4</strain>
    </source>
</reference>
<dbReference type="RefSeq" id="WP_199298817.1">
    <property type="nucleotide sequence ID" value="NZ_JAMPKM010000001.1"/>
</dbReference>
<evidence type="ECO:0000313" key="2">
    <source>
        <dbReference type="Proteomes" id="UP001464891"/>
    </source>
</evidence>
<name>A0ABV0J1Q1_9CYAN</name>